<dbReference type="InterPro" id="IPR038526">
    <property type="entry name" value="Ribosomal_eL22_sf"/>
</dbReference>
<organism evidence="6 7">
    <name type="scientific">Blepharisma stoltei</name>
    <dbReference type="NCBI Taxonomy" id="1481888"/>
    <lineage>
        <taxon>Eukaryota</taxon>
        <taxon>Sar</taxon>
        <taxon>Alveolata</taxon>
        <taxon>Ciliophora</taxon>
        <taxon>Postciliodesmatophora</taxon>
        <taxon>Heterotrichea</taxon>
        <taxon>Heterotrichida</taxon>
        <taxon>Blepharismidae</taxon>
        <taxon>Blepharisma</taxon>
    </lineage>
</organism>
<keyword evidence="2" id="KW-0689">Ribosomal protein</keyword>
<evidence type="ECO:0000313" key="7">
    <source>
        <dbReference type="Proteomes" id="UP001162131"/>
    </source>
</evidence>
<dbReference type="InterPro" id="IPR002671">
    <property type="entry name" value="Ribosomal_eL22"/>
</dbReference>
<dbReference type="AlphaFoldDB" id="A0AAU9JKY0"/>
<dbReference type="PANTHER" id="PTHR10064">
    <property type="entry name" value="60S RIBOSOMAL PROTEIN L22"/>
    <property type="match status" value="1"/>
</dbReference>
<dbReference type="GO" id="GO:0002181">
    <property type="term" value="P:cytoplasmic translation"/>
    <property type="evidence" value="ECO:0007669"/>
    <property type="project" value="TreeGrafter"/>
</dbReference>
<protein>
    <recommendedName>
        <fullName evidence="4">Large ribosomal subunit protein eL22</fullName>
    </recommendedName>
    <alternativeName>
        <fullName evidence="5">60S ribosomal protein L22</fullName>
    </alternativeName>
</protein>
<evidence type="ECO:0000256" key="4">
    <source>
        <dbReference type="ARBA" id="ARBA00040613"/>
    </source>
</evidence>
<dbReference type="GO" id="GO:1990904">
    <property type="term" value="C:ribonucleoprotein complex"/>
    <property type="evidence" value="ECO:0007669"/>
    <property type="project" value="UniProtKB-KW"/>
</dbReference>
<dbReference type="Pfam" id="PF01776">
    <property type="entry name" value="Ribosomal_L22e"/>
    <property type="match status" value="1"/>
</dbReference>
<dbReference type="Proteomes" id="UP001162131">
    <property type="component" value="Unassembled WGS sequence"/>
</dbReference>
<sequence length="122" mass="14132">MTSVKRAAHTNTKKVDLKFVIDCSNVVEDKVIIMRDFEKYLRERIKVNGKKGNLGTEINLSSSATEIVLRSSVPFSKRYLKYLTKKYLKKSKIADYLRVVATEKGKYELKYLKIYGDEGEEE</sequence>
<dbReference type="GO" id="GO:0003735">
    <property type="term" value="F:structural constituent of ribosome"/>
    <property type="evidence" value="ECO:0007669"/>
    <property type="project" value="InterPro"/>
</dbReference>
<dbReference type="GO" id="GO:0005840">
    <property type="term" value="C:ribosome"/>
    <property type="evidence" value="ECO:0007669"/>
    <property type="project" value="UniProtKB-KW"/>
</dbReference>
<evidence type="ECO:0000256" key="2">
    <source>
        <dbReference type="ARBA" id="ARBA00022980"/>
    </source>
</evidence>
<evidence type="ECO:0000256" key="3">
    <source>
        <dbReference type="ARBA" id="ARBA00023274"/>
    </source>
</evidence>
<name>A0AAU9JKY0_9CILI</name>
<evidence type="ECO:0000256" key="5">
    <source>
        <dbReference type="ARBA" id="ARBA00041214"/>
    </source>
</evidence>
<comment type="similarity">
    <text evidence="1">Belongs to the eukaryotic ribosomal protein eL22 family.</text>
</comment>
<proteinExistence type="inferred from homology"/>
<keyword evidence="7" id="KW-1185">Reference proteome</keyword>
<dbReference type="FunFam" id="3.30.1360.210:FF:000002">
    <property type="entry name" value="60S ribosomal protein L22-2"/>
    <property type="match status" value="1"/>
</dbReference>
<gene>
    <name evidence="6" type="ORF">BSTOLATCC_MIC40776</name>
</gene>
<accession>A0AAU9JKY0</accession>
<dbReference type="Gene3D" id="3.30.1360.210">
    <property type="match status" value="1"/>
</dbReference>
<evidence type="ECO:0000256" key="1">
    <source>
        <dbReference type="ARBA" id="ARBA00007817"/>
    </source>
</evidence>
<keyword evidence="3" id="KW-0687">Ribonucleoprotein</keyword>
<evidence type="ECO:0000313" key="6">
    <source>
        <dbReference type="EMBL" id="CAG9326348.1"/>
    </source>
</evidence>
<dbReference type="EMBL" id="CAJZBQ010000040">
    <property type="protein sequence ID" value="CAG9326348.1"/>
    <property type="molecule type" value="Genomic_DNA"/>
</dbReference>
<comment type="caution">
    <text evidence="6">The sequence shown here is derived from an EMBL/GenBank/DDBJ whole genome shotgun (WGS) entry which is preliminary data.</text>
</comment>
<dbReference type="PANTHER" id="PTHR10064:SF0">
    <property type="entry name" value="FI24544P1-RELATED"/>
    <property type="match status" value="1"/>
</dbReference>
<reference evidence="6" key="1">
    <citation type="submission" date="2021-09" db="EMBL/GenBank/DDBJ databases">
        <authorList>
            <consortium name="AG Swart"/>
            <person name="Singh M."/>
            <person name="Singh A."/>
            <person name="Seah K."/>
            <person name="Emmerich C."/>
        </authorList>
    </citation>
    <scope>NUCLEOTIDE SEQUENCE</scope>
    <source>
        <strain evidence="6">ATCC30299</strain>
    </source>
</reference>
<dbReference type="GO" id="GO:0003723">
    <property type="term" value="F:RNA binding"/>
    <property type="evidence" value="ECO:0007669"/>
    <property type="project" value="TreeGrafter"/>
</dbReference>